<evidence type="ECO:0000256" key="2">
    <source>
        <dbReference type="PROSITE-ProRule" id="PRU00335"/>
    </source>
</evidence>
<dbReference type="Pfam" id="PF00440">
    <property type="entry name" value="TetR_N"/>
    <property type="match status" value="1"/>
</dbReference>
<evidence type="ECO:0000259" key="3">
    <source>
        <dbReference type="PROSITE" id="PS50977"/>
    </source>
</evidence>
<evidence type="ECO:0000313" key="5">
    <source>
        <dbReference type="Proteomes" id="UP001596283"/>
    </source>
</evidence>
<feature type="DNA-binding region" description="H-T-H motif" evidence="2">
    <location>
        <begin position="23"/>
        <end position="42"/>
    </location>
</feature>
<dbReference type="SUPFAM" id="SSF46689">
    <property type="entry name" value="Homeodomain-like"/>
    <property type="match status" value="1"/>
</dbReference>
<evidence type="ECO:0000313" key="4">
    <source>
        <dbReference type="EMBL" id="MFC6260610.1"/>
    </source>
</evidence>
<keyword evidence="5" id="KW-1185">Reference proteome</keyword>
<dbReference type="Gene3D" id="1.10.357.10">
    <property type="entry name" value="Tetracycline Repressor, domain 2"/>
    <property type="match status" value="1"/>
</dbReference>
<protein>
    <submittedName>
        <fullName evidence="4">TetR/AcrR family transcriptional regulator</fullName>
    </submittedName>
</protein>
<dbReference type="RefSeq" id="WP_125687759.1">
    <property type="nucleotide sequence ID" value="NZ_JBHSSI010000035.1"/>
</dbReference>
<reference evidence="5" key="1">
    <citation type="journal article" date="2019" name="Int. J. Syst. Evol. Microbiol.">
        <title>The Global Catalogue of Microorganisms (GCM) 10K type strain sequencing project: providing services to taxonomists for standard genome sequencing and annotation.</title>
        <authorList>
            <consortium name="The Broad Institute Genomics Platform"/>
            <consortium name="The Broad Institute Genome Sequencing Center for Infectious Disease"/>
            <person name="Wu L."/>
            <person name="Ma J."/>
        </authorList>
    </citation>
    <scope>NUCLEOTIDE SEQUENCE [LARGE SCALE GENOMIC DNA]</scope>
    <source>
        <strain evidence="5">CCM 8908</strain>
    </source>
</reference>
<dbReference type="PANTHER" id="PTHR43479">
    <property type="entry name" value="ACREF/ENVCD OPERON REPRESSOR-RELATED"/>
    <property type="match status" value="1"/>
</dbReference>
<evidence type="ECO:0000256" key="1">
    <source>
        <dbReference type="ARBA" id="ARBA00023125"/>
    </source>
</evidence>
<dbReference type="PROSITE" id="PS50977">
    <property type="entry name" value="HTH_TETR_2"/>
    <property type="match status" value="1"/>
</dbReference>
<gene>
    <name evidence="4" type="ORF">ACFP1C_06560</name>
</gene>
<feature type="domain" description="HTH tetR-type" evidence="3">
    <location>
        <begin position="1"/>
        <end position="60"/>
    </location>
</feature>
<proteinExistence type="predicted"/>
<dbReference type="Proteomes" id="UP001596283">
    <property type="component" value="Unassembled WGS sequence"/>
</dbReference>
<dbReference type="EMBL" id="JBHSSI010000035">
    <property type="protein sequence ID" value="MFC6260610.1"/>
    <property type="molecule type" value="Genomic_DNA"/>
</dbReference>
<organism evidence="4 5">
    <name type="scientific">Levilactobacillus fujinensis</name>
    <dbReference type="NCBI Taxonomy" id="2486024"/>
    <lineage>
        <taxon>Bacteria</taxon>
        <taxon>Bacillati</taxon>
        <taxon>Bacillota</taxon>
        <taxon>Bacilli</taxon>
        <taxon>Lactobacillales</taxon>
        <taxon>Lactobacillaceae</taxon>
        <taxon>Levilactobacillus</taxon>
    </lineage>
</organism>
<dbReference type="InterPro" id="IPR050624">
    <property type="entry name" value="HTH-type_Tx_Regulator"/>
</dbReference>
<dbReference type="InterPro" id="IPR009057">
    <property type="entry name" value="Homeodomain-like_sf"/>
</dbReference>
<dbReference type="InterPro" id="IPR001647">
    <property type="entry name" value="HTH_TetR"/>
</dbReference>
<comment type="caution">
    <text evidence="4">The sequence shown here is derived from an EMBL/GenBank/DDBJ whole genome shotgun (WGS) entry which is preliminary data.</text>
</comment>
<accession>A0ABW1TGT3</accession>
<name>A0ABW1TGT3_9LACO</name>
<sequence length="182" mass="20784">MAEDKIIAAFLDLLAEQPYAKLNVRTIMSHAELTRTVFYEYFDNKDDLARVTLSTLLEGVILRASKVFTPNRTMNTATTLASLQVLRDHRHEIRLLFAVQQGEVHLRAEFQQQVANLIRAQVQQYWPQTPARKVDYFAQLFASSMITTILWFFQHEDATEAEVVAAIDTCVFQGMSGLLTQS</sequence>
<dbReference type="PANTHER" id="PTHR43479:SF11">
    <property type="entry name" value="ACREF_ENVCD OPERON REPRESSOR-RELATED"/>
    <property type="match status" value="1"/>
</dbReference>
<keyword evidence="1 2" id="KW-0238">DNA-binding</keyword>